<comment type="caution">
    <text evidence="2">The sequence shown here is derived from an EMBL/GenBank/DDBJ whole genome shotgun (WGS) entry which is preliminary data.</text>
</comment>
<dbReference type="GeneID" id="29383285"/>
<sequence>MKKCVLLMTLFSLPTLASACDLYTPATLPTDESYEAAQLDNAGVCISLRDGWEYTSEHLLNFDVETESGANDVNYWNGWIAADSNDTNPFLTQQLENSYLGLGVWMPTDLAARENQMSTEEWLMSHGLKLSLGFGQKKAGEPRVRLDYRWHEVYQADWFMQIEVPF</sequence>
<protein>
    <recommendedName>
        <fullName evidence="4">Lipoprotein</fullName>
    </recommendedName>
</protein>
<organism evidence="2 3">
    <name type="scientific">Vibrio fluvialis</name>
    <dbReference type="NCBI Taxonomy" id="676"/>
    <lineage>
        <taxon>Bacteria</taxon>
        <taxon>Pseudomonadati</taxon>
        <taxon>Pseudomonadota</taxon>
        <taxon>Gammaproteobacteria</taxon>
        <taxon>Vibrionales</taxon>
        <taxon>Vibrionaceae</taxon>
        <taxon>Vibrio</taxon>
    </lineage>
</organism>
<dbReference type="Proteomes" id="UP000254626">
    <property type="component" value="Unassembled WGS sequence"/>
</dbReference>
<accession>A0AAX2LV15</accession>
<dbReference type="RefSeq" id="WP_172465304.1">
    <property type="nucleotide sequence ID" value="NZ_CABLBX010000023.1"/>
</dbReference>
<dbReference type="PROSITE" id="PS51257">
    <property type="entry name" value="PROKAR_LIPOPROTEIN"/>
    <property type="match status" value="1"/>
</dbReference>
<gene>
    <name evidence="2" type="ORF">NCTC11327_03125</name>
</gene>
<dbReference type="EMBL" id="UHIP01000002">
    <property type="protein sequence ID" value="SUQ26265.1"/>
    <property type="molecule type" value="Genomic_DNA"/>
</dbReference>
<proteinExistence type="predicted"/>
<keyword evidence="1" id="KW-0732">Signal</keyword>
<name>A0AAX2LV15_VIBFL</name>
<evidence type="ECO:0008006" key="4">
    <source>
        <dbReference type="Google" id="ProtNLM"/>
    </source>
</evidence>
<feature type="signal peptide" evidence="1">
    <location>
        <begin position="1"/>
        <end position="19"/>
    </location>
</feature>
<evidence type="ECO:0000256" key="1">
    <source>
        <dbReference type="SAM" id="SignalP"/>
    </source>
</evidence>
<evidence type="ECO:0000313" key="3">
    <source>
        <dbReference type="Proteomes" id="UP000254626"/>
    </source>
</evidence>
<evidence type="ECO:0000313" key="2">
    <source>
        <dbReference type="EMBL" id="SUQ26265.1"/>
    </source>
</evidence>
<feature type="chain" id="PRO_5043578694" description="Lipoprotein" evidence="1">
    <location>
        <begin position="20"/>
        <end position="166"/>
    </location>
</feature>
<reference evidence="2 3" key="1">
    <citation type="submission" date="2018-06" db="EMBL/GenBank/DDBJ databases">
        <authorList>
            <consortium name="Pathogen Informatics"/>
            <person name="Doyle S."/>
        </authorList>
    </citation>
    <scope>NUCLEOTIDE SEQUENCE [LARGE SCALE GENOMIC DNA]</scope>
    <source>
        <strain evidence="2 3">NCTC11327</strain>
    </source>
</reference>
<dbReference type="AlphaFoldDB" id="A0AAX2LV15"/>